<dbReference type="GeneID" id="66852612"/>
<proteinExistence type="predicted"/>
<feature type="compositionally biased region" description="Polar residues" evidence="1">
    <location>
        <begin position="157"/>
        <end position="166"/>
    </location>
</feature>
<evidence type="ECO:0000313" key="3">
    <source>
        <dbReference type="EMBL" id="UNZ08237.1"/>
    </source>
</evidence>
<gene>
    <name evidence="3" type="ORF">SRIMR7_39390</name>
</gene>
<sequence length="166" mass="17058">MYGNAKKRAGGRLTRRVATVGAAALLAGVTVGTGVAAAQPAAQSAVQSSASAAQAQRSTHVTLNNQTGVSMTRKWASLTHGEWQANSYPAEVIGAWSSAAWQSQSDGFATGTEGEAVYVTSFGEVYVKWNNPYVGSNSYTCTASGGHSCERSGGSGNNASVTFTVR</sequence>
<keyword evidence="2" id="KW-0732">Signal</keyword>
<protein>
    <recommendedName>
        <fullName evidence="5">Crystal protein ET79</fullName>
    </recommendedName>
</protein>
<keyword evidence="4" id="KW-1185">Reference proteome</keyword>
<dbReference type="Proteomes" id="UP000829494">
    <property type="component" value="Chromosome"/>
</dbReference>
<feature type="region of interest" description="Disordered" evidence="1">
    <location>
        <begin position="146"/>
        <end position="166"/>
    </location>
</feature>
<evidence type="ECO:0000313" key="4">
    <source>
        <dbReference type="Proteomes" id="UP000829494"/>
    </source>
</evidence>
<reference evidence="3 4" key="1">
    <citation type="submission" date="2022-03" db="EMBL/GenBank/DDBJ databases">
        <title>Complete genome of Streptomyces rimosus ssp. rimosus R7 (=ATCC 10970).</title>
        <authorList>
            <person name="Beganovic S."/>
            <person name="Ruckert C."/>
            <person name="Busche T."/>
            <person name="Kalinowski J."/>
            <person name="Wittmann C."/>
        </authorList>
    </citation>
    <scope>NUCLEOTIDE SEQUENCE [LARGE SCALE GENOMIC DNA]</scope>
    <source>
        <strain evidence="3 4">R7</strain>
    </source>
</reference>
<evidence type="ECO:0008006" key="5">
    <source>
        <dbReference type="Google" id="ProtNLM"/>
    </source>
</evidence>
<feature type="chain" id="PRO_5046760930" description="Crystal protein ET79" evidence="2">
    <location>
        <begin position="38"/>
        <end position="166"/>
    </location>
</feature>
<dbReference type="EMBL" id="CP094298">
    <property type="protein sequence ID" value="UNZ08237.1"/>
    <property type="molecule type" value="Genomic_DNA"/>
</dbReference>
<accession>A0ABY3ZDG2</accession>
<feature type="signal peptide" evidence="2">
    <location>
        <begin position="1"/>
        <end position="37"/>
    </location>
</feature>
<dbReference type="RefSeq" id="WP_003980429.1">
    <property type="nucleotide sequence ID" value="NZ_CP043497.1"/>
</dbReference>
<dbReference type="Gene3D" id="2.60.270.50">
    <property type="match status" value="1"/>
</dbReference>
<evidence type="ECO:0000256" key="1">
    <source>
        <dbReference type="SAM" id="MobiDB-lite"/>
    </source>
</evidence>
<name>A0ABY3ZDG2_STRRM</name>
<organism evidence="3 4">
    <name type="scientific">Streptomyces rimosus subsp. rimosus</name>
    <dbReference type="NCBI Taxonomy" id="132474"/>
    <lineage>
        <taxon>Bacteria</taxon>
        <taxon>Bacillati</taxon>
        <taxon>Actinomycetota</taxon>
        <taxon>Actinomycetes</taxon>
        <taxon>Kitasatosporales</taxon>
        <taxon>Streptomycetaceae</taxon>
        <taxon>Streptomyces</taxon>
    </lineage>
</organism>
<evidence type="ECO:0000256" key="2">
    <source>
        <dbReference type="SAM" id="SignalP"/>
    </source>
</evidence>